<dbReference type="GO" id="GO:0006749">
    <property type="term" value="P:glutathione metabolic process"/>
    <property type="evidence" value="ECO:0007669"/>
    <property type="project" value="InterPro"/>
</dbReference>
<dbReference type="EMBL" id="PDCK01000045">
    <property type="protein sequence ID" value="PRQ15962.1"/>
    <property type="molecule type" value="Genomic_DNA"/>
</dbReference>
<dbReference type="GO" id="GO:0005737">
    <property type="term" value="C:cytoplasm"/>
    <property type="evidence" value="ECO:0007669"/>
    <property type="project" value="TreeGrafter"/>
</dbReference>
<feature type="domain" description="GST C-terminal" evidence="6">
    <location>
        <begin position="86"/>
        <end position="208"/>
    </location>
</feature>
<dbReference type="InterPro" id="IPR004045">
    <property type="entry name" value="Glutathione_S-Trfase_N"/>
</dbReference>
<dbReference type="InterPro" id="IPR045073">
    <property type="entry name" value="Omega/Tau-like"/>
</dbReference>
<dbReference type="InterPro" id="IPR040079">
    <property type="entry name" value="Glutathione_S-Trfase"/>
</dbReference>
<evidence type="ECO:0000256" key="2">
    <source>
        <dbReference type="ARBA" id="ARBA00022679"/>
    </source>
</evidence>
<dbReference type="PANTHER" id="PTHR11260">
    <property type="entry name" value="GLUTATHIONE S-TRANSFERASE, GST, SUPERFAMILY, GST DOMAIN CONTAINING"/>
    <property type="match status" value="1"/>
</dbReference>
<gene>
    <name evidence="7" type="ORF">RchiOBHm_Chr7g0179101</name>
</gene>
<evidence type="ECO:0000256" key="3">
    <source>
        <dbReference type="ARBA" id="ARBA00047960"/>
    </source>
</evidence>
<evidence type="ECO:0000313" key="7">
    <source>
        <dbReference type="EMBL" id="PRQ15962.1"/>
    </source>
</evidence>
<dbReference type="CDD" id="cd03058">
    <property type="entry name" value="GST_N_Tau"/>
    <property type="match status" value="1"/>
</dbReference>
<dbReference type="InterPro" id="IPR036282">
    <property type="entry name" value="Glutathione-S-Trfase_C_sf"/>
</dbReference>
<dbReference type="EC" id="2.5.1.18" evidence="1"/>
<dbReference type="Pfam" id="PF02798">
    <property type="entry name" value="GST_N"/>
    <property type="match status" value="1"/>
</dbReference>
<dbReference type="InterPro" id="IPR045074">
    <property type="entry name" value="GST_C_Tau"/>
</dbReference>
<keyword evidence="2 7" id="KW-0808">Transferase</keyword>
<evidence type="ECO:0000313" key="8">
    <source>
        <dbReference type="Proteomes" id="UP000238479"/>
    </source>
</evidence>
<dbReference type="SFLD" id="SFLDG01152">
    <property type="entry name" value="Main.3:_Omega-_and_Tau-like"/>
    <property type="match status" value="1"/>
</dbReference>
<evidence type="ECO:0000256" key="4">
    <source>
        <dbReference type="RuleBase" id="RU003494"/>
    </source>
</evidence>
<dbReference type="Gene3D" id="1.20.1050.10">
    <property type="match status" value="1"/>
</dbReference>
<dbReference type="AlphaFoldDB" id="A0A2P6P211"/>
<dbReference type="SFLD" id="SFLDG00358">
    <property type="entry name" value="Main_(cytGST)"/>
    <property type="match status" value="1"/>
</dbReference>
<dbReference type="FunFam" id="3.40.30.10:FF:000014">
    <property type="entry name" value="Tau class glutathione S-transferase"/>
    <property type="match status" value="1"/>
</dbReference>
<proteinExistence type="inferred from homology"/>
<evidence type="ECO:0000256" key="1">
    <source>
        <dbReference type="ARBA" id="ARBA00012452"/>
    </source>
</evidence>
<dbReference type="Gene3D" id="3.40.30.10">
    <property type="entry name" value="Glutaredoxin"/>
    <property type="match status" value="1"/>
</dbReference>
<keyword evidence="8" id="KW-1185">Reference proteome</keyword>
<dbReference type="PANTHER" id="PTHR11260:SF614">
    <property type="entry name" value="GLUTATHIONE S-TRANSFERASE"/>
    <property type="match status" value="1"/>
</dbReference>
<dbReference type="FunFam" id="1.20.1050.10:FF:000012">
    <property type="entry name" value="Tau class glutathione S-transferase"/>
    <property type="match status" value="1"/>
</dbReference>
<dbReference type="CDD" id="cd03185">
    <property type="entry name" value="GST_C_Tau"/>
    <property type="match status" value="1"/>
</dbReference>
<evidence type="ECO:0000259" key="6">
    <source>
        <dbReference type="PROSITE" id="PS50405"/>
    </source>
</evidence>
<dbReference type="SUPFAM" id="SSF52833">
    <property type="entry name" value="Thioredoxin-like"/>
    <property type="match status" value="1"/>
</dbReference>
<dbReference type="Pfam" id="PF00043">
    <property type="entry name" value="GST_C"/>
    <property type="match status" value="1"/>
</dbReference>
<feature type="domain" description="GST N-terminal" evidence="5">
    <location>
        <begin position="2"/>
        <end position="81"/>
    </location>
</feature>
<dbReference type="STRING" id="74649.A0A2P6P211"/>
<dbReference type="GO" id="GO:0004364">
    <property type="term" value="F:glutathione transferase activity"/>
    <property type="evidence" value="ECO:0007669"/>
    <property type="project" value="UniProtKB-EC"/>
</dbReference>
<name>A0A2P6P211_ROSCH</name>
<reference evidence="7 8" key="1">
    <citation type="journal article" date="2018" name="Nat. Genet.">
        <title>The Rosa genome provides new insights in the design of modern roses.</title>
        <authorList>
            <person name="Bendahmane M."/>
        </authorList>
    </citation>
    <scope>NUCLEOTIDE SEQUENCE [LARGE SCALE GENOMIC DNA]</scope>
    <source>
        <strain evidence="8">cv. Old Blush</strain>
    </source>
</reference>
<dbReference type="InterPro" id="IPR010987">
    <property type="entry name" value="Glutathione-S-Trfase_C-like"/>
</dbReference>
<evidence type="ECO:0000259" key="5">
    <source>
        <dbReference type="PROSITE" id="PS50404"/>
    </source>
</evidence>
<dbReference type="OrthoDB" id="4951845at2759"/>
<dbReference type="InterPro" id="IPR036249">
    <property type="entry name" value="Thioredoxin-like_sf"/>
</dbReference>
<comment type="caution">
    <text evidence="7">The sequence shown here is derived from an EMBL/GenBank/DDBJ whole genome shotgun (WGS) entry which is preliminary data.</text>
</comment>
<dbReference type="PROSITE" id="PS50404">
    <property type="entry name" value="GST_NTER"/>
    <property type="match status" value="1"/>
</dbReference>
<organism evidence="7 8">
    <name type="scientific">Rosa chinensis</name>
    <name type="common">China rose</name>
    <dbReference type="NCBI Taxonomy" id="74649"/>
    <lineage>
        <taxon>Eukaryota</taxon>
        <taxon>Viridiplantae</taxon>
        <taxon>Streptophyta</taxon>
        <taxon>Embryophyta</taxon>
        <taxon>Tracheophyta</taxon>
        <taxon>Spermatophyta</taxon>
        <taxon>Magnoliopsida</taxon>
        <taxon>eudicotyledons</taxon>
        <taxon>Gunneridae</taxon>
        <taxon>Pentapetalae</taxon>
        <taxon>rosids</taxon>
        <taxon>fabids</taxon>
        <taxon>Rosales</taxon>
        <taxon>Rosaceae</taxon>
        <taxon>Rosoideae</taxon>
        <taxon>Rosoideae incertae sedis</taxon>
        <taxon>Rosa</taxon>
    </lineage>
</organism>
<comment type="similarity">
    <text evidence="4">Belongs to the GST superfamily.</text>
</comment>
<dbReference type="InterPro" id="IPR004046">
    <property type="entry name" value="GST_C"/>
</dbReference>
<dbReference type="PROSITE" id="PS50405">
    <property type="entry name" value="GST_CTER"/>
    <property type="match status" value="1"/>
</dbReference>
<dbReference type="SFLD" id="SFLDS00019">
    <property type="entry name" value="Glutathione_Transferase_(cytos"/>
    <property type="match status" value="1"/>
</dbReference>
<dbReference type="SUPFAM" id="SSF47616">
    <property type="entry name" value="GST C-terminal domain-like"/>
    <property type="match status" value="1"/>
</dbReference>
<accession>A0A2P6P211</accession>
<sequence length="225" mass="26040">MGEVKLLGTTQSFPCARIQWALRLKGVEYEFIEEDLRNKSPLLLKYNPVHKKVPVLVHHDKPIAESLVILEYIDETWKENPLLPRDPYDRAMARFWAKFVDEKVVIAVWGAFTAEGEEKEKAIESALEPLANLEQQIEGKKFFGGEQIGYLDVVVGWISQWLNVMEEVGGMKLLEAERFPFLHEWGQNFIQAPAIKECIPPREKLVEYFHFSLSYCRRSLAAHKP</sequence>
<dbReference type="OMA" id="PCARVEW"/>
<protein>
    <recommendedName>
        <fullName evidence="1">glutathione transferase</fullName>
        <ecNumber evidence="1">2.5.1.18</ecNumber>
    </recommendedName>
</protein>
<dbReference type="Proteomes" id="UP000238479">
    <property type="component" value="Chromosome 7"/>
</dbReference>
<dbReference type="Gramene" id="PRQ15962">
    <property type="protein sequence ID" value="PRQ15962"/>
    <property type="gene ID" value="RchiOBHm_Chr7g0179101"/>
</dbReference>
<comment type="catalytic activity">
    <reaction evidence="3">
        <text>RX + glutathione = an S-substituted glutathione + a halide anion + H(+)</text>
        <dbReference type="Rhea" id="RHEA:16437"/>
        <dbReference type="ChEBI" id="CHEBI:15378"/>
        <dbReference type="ChEBI" id="CHEBI:16042"/>
        <dbReference type="ChEBI" id="CHEBI:17792"/>
        <dbReference type="ChEBI" id="CHEBI:57925"/>
        <dbReference type="ChEBI" id="CHEBI:90779"/>
        <dbReference type="EC" id="2.5.1.18"/>
    </reaction>
</comment>